<organism evidence="2">
    <name type="scientific">Alkalihalophilus sp. As8PL</name>
    <dbReference type="NCBI Taxonomy" id="3237103"/>
    <lineage>
        <taxon>Bacteria</taxon>
        <taxon>Bacillati</taxon>
        <taxon>Bacillota</taxon>
        <taxon>Bacilli</taxon>
        <taxon>Bacillales</taxon>
        <taxon>Bacillaceae</taxon>
        <taxon>Alkalihalophilus</taxon>
    </lineage>
</organism>
<gene>
    <name evidence="2" type="ORF">AB3N04_00285</name>
</gene>
<evidence type="ECO:0000313" key="2">
    <source>
        <dbReference type="EMBL" id="XDI35193.1"/>
    </source>
</evidence>
<dbReference type="RefSeq" id="WP_368502807.1">
    <property type="nucleotide sequence ID" value="NZ_CP162550.1"/>
</dbReference>
<reference evidence="2" key="1">
    <citation type="submission" date="2024-07" db="EMBL/GenBank/DDBJ databases">
        <title>Identification and characteristics of an arsenic-resistant bacterial isolate, which belongs to a novel species.</title>
        <authorList>
            <person name="Juszczyk A."/>
            <person name="Kowalczyk A."/>
            <person name="Was K."/>
            <person name="Kosowicz W."/>
            <person name="Budzyn A."/>
            <person name="Latowski D."/>
        </authorList>
    </citation>
    <scope>NUCLEOTIDE SEQUENCE</scope>
    <source>
        <strain evidence="2">As8PL</strain>
        <plasmid evidence="2">unnamed</plasmid>
    </source>
</reference>
<proteinExistence type="predicted"/>
<protein>
    <submittedName>
        <fullName evidence="2">Uncharacterized protein</fullName>
    </submittedName>
</protein>
<keyword evidence="2" id="KW-0614">Plasmid</keyword>
<accession>A0AB39BN78</accession>
<dbReference type="AlphaFoldDB" id="A0AB39BN78"/>
<sequence>MKGKKVILLSSIVILIIVISYVLNNNSKSNVILNPEPQANGLYYAESENWVINLSINEAGSYDLAIKPINWDNENDFAEVKIASIDGENIHGSYDLKNDLPFNNQIKSCCSNFEDNNSYIDVELIWGKKEGNQDSEQITLNYVE</sequence>
<evidence type="ECO:0000256" key="1">
    <source>
        <dbReference type="SAM" id="Phobius"/>
    </source>
</evidence>
<keyword evidence="1" id="KW-0812">Transmembrane</keyword>
<geneLocation type="plasmid" evidence="2">
    <name>unnamed</name>
</geneLocation>
<name>A0AB39BN78_9BACI</name>
<feature type="transmembrane region" description="Helical" evidence="1">
    <location>
        <begin position="6"/>
        <end position="23"/>
    </location>
</feature>
<keyword evidence="1" id="KW-0472">Membrane</keyword>
<dbReference type="EMBL" id="CP162550">
    <property type="protein sequence ID" value="XDI35193.1"/>
    <property type="molecule type" value="Genomic_DNA"/>
</dbReference>
<keyword evidence="1" id="KW-1133">Transmembrane helix</keyword>